<protein>
    <submittedName>
        <fullName evidence="1">Uncharacterized protein</fullName>
    </submittedName>
</protein>
<keyword evidence="2" id="KW-1185">Reference proteome</keyword>
<evidence type="ECO:0000313" key="2">
    <source>
        <dbReference type="Proteomes" id="UP001179280"/>
    </source>
</evidence>
<comment type="caution">
    <text evidence="1">The sequence shown here is derived from an EMBL/GenBank/DDBJ whole genome shotgun (WGS) entry which is preliminary data.</text>
</comment>
<dbReference type="EMBL" id="JAFBCV010000005">
    <property type="protein sequence ID" value="MBM7838855.1"/>
    <property type="molecule type" value="Genomic_DNA"/>
</dbReference>
<gene>
    <name evidence="1" type="ORF">JOC54_002114</name>
</gene>
<name>A0ABS2STK4_9BACI</name>
<organism evidence="1 2">
    <name type="scientific">Shouchella xiaoxiensis</name>
    <dbReference type="NCBI Taxonomy" id="766895"/>
    <lineage>
        <taxon>Bacteria</taxon>
        <taxon>Bacillati</taxon>
        <taxon>Bacillota</taxon>
        <taxon>Bacilli</taxon>
        <taxon>Bacillales</taxon>
        <taxon>Bacillaceae</taxon>
        <taxon>Shouchella</taxon>
    </lineage>
</organism>
<dbReference type="RefSeq" id="WP_054794012.1">
    <property type="nucleotide sequence ID" value="NZ_JAFBCV010000005.1"/>
</dbReference>
<reference evidence="1" key="1">
    <citation type="submission" date="2021-01" db="EMBL/GenBank/DDBJ databases">
        <title>Genomic Encyclopedia of Type Strains, Phase IV (KMG-IV): sequencing the most valuable type-strain genomes for metagenomic binning, comparative biology and taxonomic classification.</title>
        <authorList>
            <person name="Goeker M."/>
        </authorList>
    </citation>
    <scope>NUCLEOTIDE SEQUENCE</scope>
    <source>
        <strain evidence="1">DSM 21943</strain>
    </source>
</reference>
<accession>A0ABS2STK4</accession>
<sequence length="115" mass="12818">MSGNQFAEVKKDTAQSSSGIQVKHITDELDHEGAKKLIAVLLNDLKEEHETVDLYLCRPTDEVESFSWYSHARWSSASDEAAFATCDTVIADGICIRWLTFTGTFDEVIAHDHTA</sequence>
<proteinExistence type="predicted"/>
<evidence type="ECO:0000313" key="1">
    <source>
        <dbReference type="EMBL" id="MBM7838855.1"/>
    </source>
</evidence>
<dbReference type="Proteomes" id="UP001179280">
    <property type="component" value="Unassembled WGS sequence"/>
</dbReference>